<comment type="caution">
    <text evidence="4">The sequence shown here is derived from an EMBL/GenBank/DDBJ whole genome shotgun (WGS) entry which is preliminary data.</text>
</comment>
<dbReference type="RefSeq" id="WP_344107783.1">
    <property type="nucleotide sequence ID" value="NZ_BAAAPC010000003.1"/>
</dbReference>
<dbReference type="EMBL" id="BAAAPC010000003">
    <property type="protein sequence ID" value="GAA1986853.1"/>
    <property type="molecule type" value="Genomic_DNA"/>
</dbReference>
<dbReference type="InterPro" id="IPR036291">
    <property type="entry name" value="NAD(P)-bd_dom_sf"/>
</dbReference>
<dbReference type="SUPFAM" id="SSF51735">
    <property type="entry name" value="NAD(P)-binding Rossmann-fold domains"/>
    <property type="match status" value="1"/>
</dbReference>
<sequence length="420" mass="45421">MSPVRVMIVGAGSRGGGYARWIKNNPEVAQVVAVAEPRPEYREPLADALGLPPEARFDGWRAAAALPRMADVALVCTLDDAHLEPSVAFADLGYHLLVEKPLAQTQRDCETIVAAARRNSVLLGVCHVLRYAHYTRMLREIIGSGAIGEIVSVDHVEPVGFWHHAHSYVRGNWRREADTAPMLLAKSCHDLDWLRYIIGRDAVAVSSFGTLKHFRPQDAPPGAGERCVSCAVEPDCPYSALRIYHRFLNRGRTGWPLDVLTPAPTPETIDAALRDGPYGRCVYHCDNDVVDHQVVALEFTGGVTATFTMTAFTKAGPRRTAIYGTRGELACDGERITHYDFLTDTTEVIDVAAGNSGMIDTGHGGGDAGLLGSFLPAVAAGDPDLVVTSGQDALRSHLMVFAAEQARHEGRVVRLEPSGA</sequence>
<evidence type="ECO:0000313" key="5">
    <source>
        <dbReference type="Proteomes" id="UP001501585"/>
    </source>
</evidence>
<reference evidence="4 5" key="1">
    <citation type="journal article" date="2019" name="Int. J. Syst. Evol. Microbiol.">
        <title>The Global Catalogue of Microorganisms (GCM) 10K type strain sequencing project: providing services to taxonomists for standard genome sequencing and annotation.</title>
        <authorList>
            <consortium name="The Broad Institute Genomics Platform"/>
            <consortium name="The Broad Institute Genome Sequencing Center for Infectious Disease"/>
            <person name="Wu L."/>
            <person name="Ma J."/>
        </authorList>
    </citation>
    <scope>NUCLEOTIDE SEQUENCE [LARGE SCALE GENOMIC DNA]</scope>
    <source>
        <strain evidence="4 5">JCM 15313</strain>
    </source>
</reference>
<dbReference type="PANTHER" id="PTHR43377">
    <property type="entry name" value="BILIVERDIN REDUCTASE A"/>
    <property type="match status" value="1"/>
</dbReference>
<dbReference type="Gene3D" id="3.30.360.10">
    <property type="entry name" value="Dihydrodipicolinate Reductase, domain 2"/>
    <property type="match status" value="1"/>
</dbReference>
<feature type="domain" description="Gfo/Idh/MocA-like oxidoreductase C-terminal" evidence="3">
    <location>
        <begin position="139"/>
        <end position="414"/>
    </location>
</feature>
<evidence type="ECO:0000259" key="2">
    <source>
        <dbReference type="Pfam" id="PF01408"/>
    </source>
</evidence>
<dbReference type="InterPro" id="IPR051450">
    <property type="entry name" value="Gfo/Idh/MocA_Oxidoreductases"/>
</dbReference>
<dbReference type="InterPro" id="IPR000683">
    <property type="entry name" value="Gfo/Idh/MocA-like_OxRdtase_N"/>
</dbReference>
<dbReference type="PANTHER" id="PTHR43377:SF12">
    <property type="entry name" value="BINDING ROSSMANN FOLD OXIDOREDUCTASE, PUTATIVE (AFU_ORTHOLOGUE AFUA_3G11840)-RELATED"/>
    <property type="match status" value="1"/>
</dbReference>
<dbReference type="Gene3D" id="3.40.50.720">
    <property type="entry name" value="NAD(P)-binding Rossmann-like Domain"/>
    <property type="match status" value="1"/>
</dbReference>
<keyword evidence="5" id="KW-1185">Reference proteome</keyword>
<dbReference type="Proteomes" id="UP001501585">
    <property type="component" value="Unassembled WGS sequence"/>
</dbReference>
<comment type="similarity">
    <text evidence="1">Belongs to the Gfo/Idh/MocA family.</text>
</comment>
<dbReference type="Pfam" id="PF01408">
    <property type="entry name" value="GFO_IDH_MocA"/>
    <property type="match status" value="1"/>
</dbReference>
<name>A0ABN2SHY4_9ACTN</name>
<evidence type="ECO:0000313" key="4">
    <source>
        <dbReference type="EMBL" id="GAA1986853.1"/>
    </source>
</evidence>
<dbReference type="Pfam" id="PF02894">
    <property type="entry name" value="GFO_IDH_MocA_C"/>
    <property type="match status" value="1"/>
</dbReference>
<feature type="domain" description="Gfo/Idh/MocA-like oxidoreductase N-terminal" evidence="2">
    <location>
        <begin position="4"/>
        <end position="126"/>
    </location>
</feature>
<accession>A0ABN2SHY4</accession>
<dbReference type="InterPro" id="IPR004104">
    <property type="entry name" value="Gfo/Idh/MocA-like_OxRdtase_C"/>
</dbReference>
<dbReference type="SUPFAM" id="SSF55347">
    <property type="entry name" value="Glyceraldehyde-3-phosphate dehydrogenase-like, C-terminal domain"/>
    <property type="match status" value="1"/>
</dbReference>
<evidence type="ECO:0000256" key="1">
    <source>
        <dbReference type="ARBA" id="ARBA00010928"/>
    </source>
</evidence>
<evidence type="ECO:0000259" key="3">
    <source>
        <dbReference type="Pfam" id="PF02894"/>
    </source>
</evidence>
<gene>
    <name evidence="4" type="ORF">GCM10009799_10480</name>
</gene>
<proteinExistence type="inferred from homology"/>
<organism evidence="4 5">
    <name type="scientific">Nocardiopsis rhodophaea</name>
    <dbReference type="NCBI Taxonomy" id="280238"/>
    <lineage>
        <taxon>Bacteria</taxon>
        <taxon>Bacillati</taxon>
        <taxon>Actinomycetota</taxon>
        <taxon>Actinomycetes</taxon>
        <taxon>Streptosporangiales</taxon>
        <taxon>Nocardiopsidaceae</taxon>
        <taxon>Nocardiopsis</taxon>
    </lineage>
</organism>
<protein>
    <submittedName>
        <fullName evidence="4">Gfo/Idh/MocA family oxidoreductase</fullName>
    </submittedName>
</protein>